<dbReference type="InterPro" id="IPR019734">
    <property type="entry name" value="TPR_rpt"/>
</dbReference>
<comment type="caution">
    <text evidence="2">The sequence shown here is derived from an EMBL/GenBank/DDBJ whole genome shotgun (WGS) entry which is preliminary data.</text>
</comment>
<protein>
    <submittedName>
        <fullName evidence="2">Uncharacterized protein</fullName>
    </submittedName>
</protein>
<dbReference type="PANTHER" id="PTHR44809">
    <property type="match status" value="1"/>
</dbReference>
<dbReference type="InterPro" id="IPR011990">
    <property type="entry name" value="TPR-like_helical_dom_sf"/>
</dbReference>
<dbReference type="Pfam" id="PF14559">
    <property type="entry name" value="TPR_19"/>
    <property type="match status" value="1"/>
</dbReference>
<dbReference type="InterPro" id="IPR002201">
    <property type="entry name" value="Glyco_trans_9"/>
</dbReference>
<dbReference type="InterPro" id="IPR052943">
    <property type="entry name" value="TMTC_O-mannosyl-trnsfr"/>
</dbReference>
<proteinExistence type="predicted"/>
<dbReference type="PANTHER" id="PTHR44809:SF1">
    <property type="entry name" value="PROTEIN O-MANNOSYL-TRANSFERASE TMTC1"/>
    <property type="match status" value="1"/>
</dbReference>
<evidence type="ECO:0000313" key="3">
    <source>
        <dbReference type="Proteomes" id="UP000078543"/>
    </source>
</evidence>
<dbReference type="Gene3D" id="3.40.50.2000">
    <property type="entry name" value="Glycogen Phosphorylase B"/>
    <property type="match status" value="1"/>
</dbReference>
<dbReference type="Pfam" id="PF13432">
    <property type="entry name" value="TPR_16"/>
    <property type="match status" value="1"/>
</dbReference>
<dbReference type="EMBL" id="LWQU01000104">
    <property type="protein sequence ID" value="OAN55161.1"/>
    <property type="molecule type" value="Genomic_DNA"/>
</dbReference>
<dbReference type="Proteomes" id="UP000078543">
    <property type="component" value="Unassembled WGS sequence"/>
</dbReference>
<keyword evidence="3" id="KW-1185">Reference proteome</keyword>
<accession>A0A178MWR4</accession>
<dbReference type="OrthoDB" id="9778733at2"/>
<name>A0A178MWR4_9PROT</name>
<dbReference type="STRING" id="1437059.A6A05_00915"/>
<keyword evidence="1" id="KW-0802">TPR repeat</keyword>
<dbReference type="SUPFAM" id="SSF53756">
    <property type="entry name" value="UDP-Glycosyltransferase/glycogen phosphorylase"/>
    <property type="match status" value="1"/>
</dbReference>
<dbReference type="AlphaFoldDB" id="A0A178MWR4"/>
<dbReference type="SUPFAM" id="SSF48452">
    <property type="entry name" value="TPR-like"/>
    <property type="match status" value="1"/>
</dbReference>
<dbReference type="PROSITE" id="PS50005">
    <property type="entry name" value="TPR"/>
    <property type="match status" value="1"/>
</dbReference>
<dbReference type="SMART" id="SM00028">
    <property type="entry name" value="TPR"/>
    <property type="match status" value="2"/>
</dbReference>
<evidence type="ECO:0000256" key="1">
    <source>
        <dbReference type="PROSITE-ProRule" id="PRU00339"/>
    </source>
</evidence>
<dbReference type="GO" id="GO:0016757">
    <property type="term" value="F:glycosyltransferase activity"/>
    <property type="evidence" value="ECO:0007669"/>
    <property type="project" value="InterPro"/>
</dbReference>
<sequence length="455" mass="49039">MQLEAGRALADGARAWSDGDVDAAVSGFSRAALLNPGMPLAHMNLGVALRRQGKVAAALASYRRALALGGADPALHSNMGNALREAGELIEAEGFLRQAAAAQPENASFAYNLALLLRDRRQHAEARAILAKLAADHPDSGDYAWDLALSDLYLQDYEAGFAGYEARWRLARSPERKFEGTRWLPGADITGKTVLVTAEQGFGDALQFARFLPVLAGKGARLVVECQPELLDLFGAIAGVNAVVPKGAPPPPYDLWTPIMSLAWLLGTTMQTIPVQLPYLRPPRALTSHLGRPPGTVLNVGLIWAGKTTPRDRSWPFDKLMPLLSDPRVAVWSLQMGERAADLATHGASALVRDLAPLIGSFGDTAALMAELDLIITIDTSAAHLAGALGKPVWMLLRYVSDWRWLDEGEGSAWYPTMRMFRQADPFDFEGPVARMAEMLKAVADKRAGPPKAPA</sequence>
<dbReference type="Pfam" id="PF01075">
    <property type="entry name" value="Glyco_transf_9"/>
    <property type="match status" value="1"/>
</dbReference>
<feature type="repeat" description="TPR" evidence="1">
    <location>
        <begin position="39"/>
        <end position="72"/>
    </location>
</feature>
<gene>
    <name evidence="2" type="ORF">A6A05_00915</name>
</gene>
<organism evidence="2 3">
    <name type="scientific">Magnetospirillum moscoviense</name>
    <dbReference type="NCBI Taxonomy" id="1437059"/>
    <lineage>
        <taxon>Bacteria</taxon>
        <taxon>Pseudomonadati</taxon>
        <taxon>Pseudomonadota</taxon>
        <taxon>Alphaproteobacteria</taxon>
        <taxon>Rhodospirillales</taxon>
        <taxon>Rhodospirillaceae</taxon>
        <taxon>Magnetospirillum</taxon>
    </lineage>
</organism>
<evidence type="ECO:0000313" key="2">
    <source>
        <dbReference type="EMBL" id="OAN55161.1"/>
    </source>
</evidence>
<reference evidence="2 3" key="1">
    <citation type="submission" date="2016-04" db="EMBL/GenBank/DDBJ databases">
        <title>Draft genome sequence of freshwater magnetotactic bacteria Magnetospirillum marisnigri SP-1 and Magnetospirillum moscoviense BB-1.</title>
        <authorList>
            <person name="Koziaeva V."/>
            <person name="Dziuba M.V."/>
            <person name="Ivanov T.M."/>
            <person name="Kuznetsov B."/>
            <person name="Grouzdev D.S."/>
        </authorList>
    </citation>
    <scope>NUCLEOTIDE SEQUENCE [LARGE SCALE GENOMIC DNA]</scope>
    <source>
        <strain evidence="2 3">BB-1</strain>
    </source>
</reference>
<dbReference type="Gene3D" id="1.25.40.10">
    <property type="entry name" value="Tetratricopeptide repeat domain"/>
    <property type="match status" value="1"/>
</dbReference>